<dbReference type="Pfam" id="PF12838">
    <property type="entry name" value="Fer4_7"/>
    <property type="match status" value="2"/>
</dbReference>
<dbReference type="Pfam" id="PF01568">
    <property type="entry name" value="Molydop_binding"/>
    <property type="match status" value="1"/>
</dbReference>
<dbReference type="Gene3D" id="3.30.70.20">
    <property type="match status" value="2"/>
</dbReference>
<dbReference type="PROSITE" id="PS51379">
    <property type="entry name" value="4FE4S_FER_2"/>
    <property type="match status" value="2"/>
</dbReference>
<reference evidence="7 8" key="1">
    <citation type="journal article" date="2020" name="Syst. Appl. Microbiol.">
        <title>Alienimonas chondri sp. nov., a novel planctomycete isolated from the biofilm of the red alga Chondrus crispus.</title>
        <authorList>
            <person name="Vitorino I."/>
            <person name="Albuquerque L."/>
            <person name="Wiegand S."/>
            <person name="Kallscheuer N."/>
            <person name="da Costa M.S."/>
            <person name="Lobo-da-Cunha A."/>
            <person name="Jogler C."/>
            <person name="Lage O.M."/>
        </authorList>
    </citation>
    <scope>NUCLEOTIDE SEQUENCE [LARGE SCALE GENOMIC DNA]</scope>
    <source>
        <strain evidence="7 8">LzC2</strain>
    </source>
</reference>
<evidence type="ECO:0000259" key="5">
    <source>
        <dbReference type="PROSITE" id="PS51379"/>
    </source>
</evidence>
<feature type="region of interest" description="Disordered" evidence="4">
    <location>
        <begin position="1"/>
        <end position="37"/>
    </location>
</feature>
<evidence type="ECO:0000256" key="1">
    <source>
        <dbReference type="ARBA" id="ARBA00022723"/>
    </source>
</evidence>
<dbReference type="CDD" id="cd10551">
    <property type="entry name" value="PsrB"/>
    <property type="match status" value="1"/>
</dbReference>
<dbReference type="PANTHER" id="PTHR42783:SF3">
    <property type="entry name" value="GLUTAMATE SYNTHASE [NADPH] SMALL CHAIN-RELATED"/>
    <property type="match status" value="1"/>
</dbReference>
<keyword evidence="2" id="KW-0408">Iron</keyword>
<keyword evidence="1" id="KW-0479">Metal-binding</keyword>
<accession>A0ABX1VCQ1</accession>
<dbReference type="Gene3D" id="3.40.50.740">
    <property type="match status" value="1"/>
</dbReference>
<evidence type="ECO:0008006" key="9">
    <source>
        <dbReference type="Google" id="ProtNLM"/>
    </source>
</evidence>
<evidence type="ECO:0000256" key="2">
    <source>
        <dbReference type="ARBA" id="ARBA00023004"/>
    </source>
</evidence>
<dbReference type="InterPro" id="IPR017896">
    <property type="entry name" value="4Fe4S_Fe-S-bd"/>
</dbReference>
<dbReference type="InterPro" id="IPR030948">
    <property type="entry name" value="TAT_var_transloc_signal_dom"/>
</dbReference>
<dbReference type="SUPFAM" id="SSF50692">
    <property type="entry name" value="ADC-like"/>
    <property type="match status" value="1"/>
</dbReference>
<dbReference type="CDD" id="cd02784">
    <property type="entry name" value="MopB_CT_PHLH"/>
    <property type="match status" value="1"/>
</dbReference>
<dbReference type="SUPFAM" id="SSF53706">
    <property type="entry name" value="Formate dehydrogenase/DMSO reductase, domains 1-3"/>
    <property type="match status" value="1"/>
</dbReference>
<dbReference type="PANTHER" id="PTHR42783">
    <property type="entry name" value="GLUTAMATE SYNTHASE [NADPH] SMALL CHAIN"/>
    <property type="match status" value="1"/>
</dbReference>
<evidence type="ECO:0000256" key="4">
    <source>
        <dbReference type="SAM" id="MobiDB-lite"/>
    </source>
</evidence>
<dbReference type="Proteomes" id="UP000609651">
    <property type="component" value="Unassembled WGS sequence"/>
</dbReference>
<feature type="compositionally biased region" description="Basic and acidic residues" evidence="4">
    <location>
        <begin position="1060"/>
        <end position="1097"/>
    </location>
</feature>
<feature type="compositionally biased region" description="Low complexity" evidence="4">
    <location>
        <begin position="22"/>
        <end position="37"/>
    </location>
</feature>
<evidence type="ECO:0000256" key="3">
    <source>
        <dbReference type="ARBA" id="ARBA00023014"/>
    </source>
</evidence>
<dbReference type="InterPro" id="IPR006963">
    <property type="entry name" value="Mopterin_OxRdtase_4Fe-4S_dom"/>
</dbReference>
<feature type="domain" description="4Fe-4S ferredoxin-type" evidence="5">
    <location>
        <begin position="789"/>
        <end position="819"/>
    </location>
</feature>
<evidence type="ECO:0000259" key="6">
    <source>
        <dbReference type="PROSITE" id="PS51669"/>
    </source>
</evidence>
<feature type="region of interest" description="Disordered" evidence="4">
    <location>
        <begin position="1060"/>
        <end position="1100"/>
    </location>
</feature>
<dbReference type="PROSITE" id="PS51669">
    <property type="entry name" value="4FE4S_MOW_BIS_MGD"/>
    <property type="match status" value="1"/>
</dbReference>
<feature type="domain" description="4Fe-4S Mo/W bis-MGD-type" evidence="6">
    <location>
        <begin position="117"/>
        <end position="173"/>
    </location>
</feature>
<name>A0ABX1VCQ1_9PLAN</name>
<dbReference type="EMBL" id="WTPX01000017">
    <property type="protein sequence ID" value="NNJ24826.1"/>
    <property type="molecule type" value="Genomic_DNA"/>
</dbReference>
<organism evidence="7 8">
    <name type="scientific">Alienimonas chondri</name>
    <dbReference type="NCBI Taxonomy" id="2681879"/>
    <lineage>
        <taxon>Bacteria</taxon>
        <taxon>Pseudomonadati</taxon>
        <taxon>Planctomycetota</taxon>
        <taxon>Planctomycetia</taxon>
        <taxon>Planctomycetales</taxon>
        <taxon>Planctomycetaceae</taxon>
        <taxon>Alienimonas</taxon>
    </lineage>
</organism>
<feature type="domain" description="4Fe-4S ferredoxin-type" evidence="5">
    <location>
        <begin position="866"/>
        <end position="897"/>
    </location>
</feature>
<protein>
    <recommendedName>
        <fullName evidence="9">4Fe-4S dicluster domain-containing protein</fullName>
    </recommendedName>
</protein>
<evidence type="ECO:0000313" key="8">
    <source>
        <dbReference type="Proteomes" id="UP000609651"/>
    </source>
</evidence>
<gene>
    <name evidence="7" type="ORF">LzC2_08860</name>
</gene>
<keyword evidence="3" id="KW-0411">Iron-sulfur</keyword>
<dbReference type="NCBIfam" id="TIGR04519">
    <property type="entry name" value="MoCo_extend_TAT"/>
    <property type="match status" value="1"/>
</dbReference>
<dbReference type="Gene3D" id="3.30.2070.10">
    <property type="entry name" value="Formate dehydrogenase/DMSO reductase"/>
    <property type="match status" value="1"/>
</dbReference>
<dbReference type="SUPFAM" id="SSF54862">
    <property type="entry name" value="4Fe-4S ferredoxins"/>
    <property type="match status" value="1"/>
</dbReference>
<dbReference type="Gene3D" id="2.40.40.20">
    <property type="match status" value="1"/>
</dbReference>
<dbReference type="Gene3D" id="3.40.228.10">
    <property type="entry name" value="Dimethylsulfoxide Reductase, domain 2"/>
    <property type="match status" value="1"/>
</dbReference>
<sequence>MLRLSDLRSPPAPDSMSRPRPAADSTLAAGSAPAAGNAGRRYWRSLDEVQGTPEFESFLHREFPEQADEPVGFDRRRWLQVMGASLALAGVTGCRWEAEQFMPMATGRSAGRLPGVPQQFATAWELDGVGRSLLVSCVDGRPVKVEGNPDDAVGRGSSSAFDQALILSMYDPDRRGSVMKGVGAKAAPSTLDAALESLAGVLGDGAGATAVLCEATGSPTLKRLRDQVTGAGATWCEYSPLSGDSLLEGTQQAFGEALRPSVDLAAADVIVCLDADPLGDHPASAVNNRAWAARRRPEDGPMNRLYAIESQFSVTGAAADHRFPLKSTAIPKFLSDLEKARGGAKAADEFIAALADDLNSDKKCVVLCGARQPAAVQAAVHRLNEELGNHGVSYFAEADAPANPDSVVGIQVLCERLRSGEFETLLVLGGNPAYDAPADCQFAEAVAKVKRSARLGLYRDETSLLCGWHIPMAHPLEQWGDVRLLGGTYAIQQPLIQPLFDGVTSAEFLARLLGESAATGYELTRATFDSLVGSGTKGWKTAVHRGFVEDTAAEPVEASLSGDVPGLPDSAPEGFELVLTSSSSVHDGRFANNGWLQEAPDFLTKLVWDNAALISPRDAATLGVDQGDGVTITTPDGAIDVPAYILAGQADGSIGLALGYGRTAAGVVGGNVGIKGGAFMDFDEEDTLSDGVGFDAYPLWRTAESGATSQVIAGVKVSKGSVDHELVTTQNHHAIDENGMEHMVKAVPMLVREATERQFGEHPTFADEMVHHPPLESLWESRKYEGRSWGMAIDLSQCTGCNACTVACQAENNVPVVGKDQVKRGREMHWLRMDRYFTPNTKPGPDEDSDDEVGYEVTDVAAWANPAVASQPLMCVHCENAPCEQVCPVAATVHTAEGLNSMVYNRCIGTRYCSNNCPYKVRRFNFLNYNKRYEGANKELTGMVLNPEVSVRVRGVMEKCTYCVQRIQHATIPVDNKGEQLQDGAIQTACEQVCPTNAIVFGDLNDANSRVREGHENGRAYKLLSEYNTKPRTAYLARIRNPHPTLEKAEAYYRELHLHGHHGDEHGGDGHGAHGTDDHGAGDHDHEGDETHGDDHASVAPSLKSSLLKIVSV</sequence>
<keyword evidence="8" id="KW-1185">Reference proteome</keyword>
<dbReference type="InterPro" id="IPR006657">
    <property type="entry name" value="MoPterin_dinucl-bd_dom"/>
</dbReference>
<dbReference type="InterPro" id="IPR009010">
    <property type="entry name" value="Asp_de-COase-like_dom_sf"/>
</dbReference>
<comment type="caution">
    <text evidence="7">The sequence shown here is derived from an EMBL/GenBank/DDBJ whole genome shotgun (WGS) entry which is preliminary data.</text>
</comment>
<proteinExistence type="predicted"/>
<evidence type="ECO:0000313" key="7">
    <source>
        <dbReference type="EMBL" id="NNJ24826.1"/>
    </source>
</evidence>